<evidence type="ECO:0000256" key="2">
    <source>
        <dbReference type="ARBA" id="ARBA00022833"/>
    </source>
</evidence>
<keyword evidence="5" id="KW-1185">Reference proteome</keyword>
<keyword evidence="1" id="KW-0479">Metal-binding</keyword>
<feature type="region of interest" description="Disordered" evidence="3">
    <location>
        <begin position="315"/>
        <end position="334"/>
    </location>
</feature>
<dbReference type="Proteomes" id="UP001430356">
    <property type="component" value="Unassembled WGS sequence"/>
</dbReference>
<name>A0AAW0ERH7_9TRYP</name>
<organism evidence="4 5">
    <name type="scientific">Novymonas esmeraldas</name>
    <dbReference type="NCBI Taxonomy" id="1808958"/>
    <lineage>
        <taxon>Eukaryota</taxon>
        <taxon>Discoba</taxon>
        <taxon>Euglenozoa</taxon>
        <taxon>Kinetoplastea</taxon>
        <taxon>Metakinetoplastina</taxon>
        <taxon>Trypanosomatida</taxon>
        <taxon>Trypanosomatidae</taxon>
        <taxon>Novymonas</taxon>
    </lineage>
</organism>
<dbReference type="FunFam" id="3.30.980.10:FF:000019">
    <property type="entry name" value="tRNA synthetases class II (A)/Threonyl and Alanyl tRNA synthetase second additional domain containing protein, putative"/>
    <property type="match status" value="1"/>
</dbReference>
<evidence type="ECO:0000256" key="1">
    <source>
        <dbReference type="ARBA" id="ARBA00022723"/>
    </source>
</evidence>
<dbReference type="AlphaFoldDB" id="A0AAW0ERH7"/>
<dbReference type="GO" id="GO:0000166">
    <property type="term" value="F:nucleotide binding"/>
    <property type="evidence" value="ECO:0007669"/>
    <property type="project" value="InterPro"/>
</dbReference>
<evidence type="ECO:0000313" key="4">
    <source>
        <dbReference type="EMBL" id="KAK7196102.1"/>
    </source>
</evidence>
<dbReference type="GO" id="GO:0046872">
    <property type="term" value="F:metal ion binding"/>
    <property type="evidence" value="ECO:0007669"/>
    <property type="project" value="UniProtKB-KW"/>
</dbReference>
<dbReference type="PANTHER" id="PTHR43462:SF1">
    <property type="entry name" value="ALANYL-TRNA EDITING PROTEIN AARSD1"/>
    <property type="match status" value="1"/>
</dbReference>
<dbReference type="GO" id="GO:0002196">
    <property type="term" value="F:Ser-tRNA(Ala) deacylase activity"/>
    <property type="evidence" value="ECO:0007669"/>
    <property type="project" value="TreeGrafter"/>
</dbReference>
<dbReference type="InterPro" id="IPR051335">
    <property type="entry name" value="Alanyl-tRNA_Editing_Enzymes"/>
</dbReference>
<keyword evidence="2" id="KW-0862">Zinc</keyword>
<dbReference type="Gene3D" id="3.30.980.10">
    <property type="entry name" value="Threonyl-trna Synthetase, Chain A, domain 2"/>
    <property type="match status" value="1"/>
</dbReference>
<dbReference type="PANTHER" id="PTHR43462">
    <property type="entry name" value="ALANYL-TRNA EDITING PROTEIN"/>
    <property type="match status" value="1"/>
</dbReference>
<evidence type="ECO:0008006" key="6">
    <source>
        <dbReference type="Google" id="ProtNLM"/>
    </source>
</evidence>
<dbReference type="Gene3D" id="2.40.30.130">
    <property type="match status" value="1"/>
</dbReference>
<protein>
    <recommendedName>
        <fullName evidence="6">Alanine--tRNA ligase</fullName>
    </recommendedName>
</protein>
<gene>
    <name evidence="4" type="ORF">NESM_000544700</name>
</gene>
<evidence type="ECO:0000256" key="3">
    <source>
        <dbReference type="SAM" id="MobiDB-lite"/>
    </source>
</evidence>
<sequence>MPVSHTSCVSHPLRLPPHSFALSPSLPLCPALLSRHHHTHIHRHTHAPPLALRYLAYSAEVADPPSDDTHRREDTHTHTHIHTSVMAAAIVRVGELACQRNSFLRELTATVVSCEPAKVVAAKKTKTPTGDGAVVAYDVVLTDSVLFPEGGGQPCDHGTLRVVAAGDDVDGAAAVAPLAITGVRRVGDTCVLTSPAPLPVGAVVHQAVDWPRRMDHMQHHTGQHLLSAVVERPDTLHLPTLSWSLTHPYCFIQVDVSAYASDAASPYHAHITKEKKISDDMVAKIEAMCNDAISHSTAVRCDVFDNREVYQAEQERRQRAASADGGEEAFRSRGIPEDVTGPIRVISLDALDSCTCCGTHLQTLAELQAMYLLHQDVKGTTVKLHFITGERAAQLLHGMYQRERQLMPELGGSRPEDFVSVVQRRSKDATDLEKLVKRWTLELAATEAQRIIAAVTSASTTAAVTVPLRRDDVEIEYFNEVRALLDAAGLRRVVLVSAWAAERSVSATLTSAKDVAGQVFITGGEAPADMERAVQLAKDTLEGLKGGSSKFGFRGKGSLREWDTLVTRLTATDAAAASKSGA</sequence>
<dbReference type="InterPro" id="IPR018163">
    <property type="entry name" value="Thr/Ala-tRNA-synth_IIc_edit"/>
</dbReference>
<evidence type="ECO:0000313" key="5">
    <source>
        <dbReference type="Proteomes" id="UP001430356"/>
    </source>
</evidence>
<dbReference type="EMBL" id="JAECZO010000068">
    <property type="protein sequence ID" value="KAK7196102.1"/>
    <property type="molecule type" value="Genomic_DNA"/>
</dbReference>
<dbReference type="InterPro" id="IPR009000">
    <property type="entry name" value="Transl_B-barrel_sf"/>
</dbReference>
<dbReference type="SUPFAM" id="SSF55186">
    <property type="entry name" value="ThrRS/AlaRS common domain"/>
    <property type="match status" value="1"/>
</dbReference>
<accession>A0AAW0ERH7</accession>
<dbReference type="SUPFAM" id="SSF50447">
    <property type="entry name" value="Translation proteins"/>
    <property type="match status" value="1"/>
</dbReference>
<reference evidence="4 5" key="1">
    <citation type="journal article" date="2021" name="MBio">
        <title>A New Model Trypanosomatid, Novymonas esmeraldas: Genomic Perception of Its 'Candidatus Pandoraea novymonadis' Endosymbiont.</title>
        <authorList>
            <person name="Zakharova A."/>
            <person name="Saura A."/>
            <person name="Butenko A."/>
            <person name="Podesvova L."/>
            <person name="Warmusova S."/>
            <person name="Kostygov A.Y."/>
            <person name="Nenarokova A."/>
            <person name="Lukes J."/>
            <person name="Opperdoes F.R."/>
            <person name="Yurchenko V."/>
        </authorList>
    </citation>
    <scope>NUCLEOTIDE SEQUENCE [LARGE SCALE GENOMIC DNA]</scope>
    <source>
        <strain evidence="4 5">E262AT.01</strain>
    </source>
</reference>
<comment type="caution">
    <text evidence="4">The sequence shown here is derived from an EMBL/GenBank/DDBJ whole genome shotgun (WGS) entry which is preliminary data.</text>
</comment>
<proteinExistence type="predicted"/>